<dbReference type="Pfam" id="PF20245">
    <property type="entry name" value="DUF6600"/>
    <property type="match status" value="1"/>
</dbReference>
<dbReference type="EMBL" id="CP136336">
    <property type="protein sequence ID" value="WOB10514.1"/>
    <property type="molecule type" value="Genomic_DNA"/>
</dbReference>
<protein>
    <submittedName>
        <fullName evidence="2">DUF6600 domain-containing protein</fullName>
    </submittedName>
</protein>
<dbReference type="Proteomes" id="UP001303946">
    <property type="component" value="Chromosome"/>
</dbReference>
<organism evidence="2 3">
    <name type="scientific">Piscinibacter gummiphilus</name>
    <dbReference type="NCBI Taxonomy" id="946333"/>
    <lineage>
        <taxon>Bacteria</taxon>
        <taxon>Pseudomonadati</taxon>
        <taxon>Pseudomonadota</taxon>
        <taxon>Betaproteobacteria</taxon>
        <taxon>Burkholderiales</taxon>
        <taxon>Sphaerotilaceae</taxon>
        <taxon>Piscinibacter</taxon>
    </lineage>
</organism>
<dbReference type="PANTHER" id="PTHR38731">
    <property type="entry name" value="LIPL45-RELATED LIPOPROTEIN-RELATED"/>
    <property type="match status" value="1"/>
</dbReference>
<evidence type="ECO:0000313" key="2">
    <source>
        <dbReference type="EMBL" id="WOB10514.1"/>
    </source>
</evidence>
<gene>
    <name evidence="2" type="ORF">RXV79_10725</name>
</gene>
<dbReference type="RefSeq" id="WP_316703422.1">
    <property type="nucleotide sequence ID" value="NZ_CP136336.1"/>
</dbReference>
<accession>A0ABZ0D732</accession>
<dbReference type="PANTHER" id="PTHR38731:SF3">
    <property type="entry name" value="BLL6125 PROTEIN"/>
    <property type="match status" value="1"/>
</dbReference>
<dbReference type="InterPro" id="IPR046535">
    <property type="entry name" value="DUF6600"/>
</dbReference>
<evidence type="ECO:0000256" key="1">
    <source>
        <dbReference type="SAM" id="MobiDB-lite"/>
    </source>
</evidence>
<feature type="compositionally biased region" description="Pro residues" evidence="1">
    <location>
        <begin position="627"/>
        <end position="660"/>
    </location>
</feature>
<evidence type="ECO:0000313" key="3">
    <source>
        <dbReference type="Proteomes" id="UP001303946"/>
    </source>
</evidence>
<dbReference type="PRINTS" id="PR01217">
    <property type="entry name" value="PRICHEXTENSN"/>
</dbReference>
<proteinExistence type="predicted"/>
<feature type="compositionally biased region" description="Basic and acidic residues" evidence="1">
    <location>
        <begin position="495"/>
        <end position="539"/>
    </location>
</feature>
<feature type="region of interest" description="Disordered" evidence="1">
    <location>
        <begin position="435"/>
        <end position="705"/>
    </location>
</feature>
<sequence>MKPTSSASSRHLVAWPHWLALWFGLALLSLLALPIQAAEADPPGRAGRIAEVRGQVWIYATDTNEWISAVRNRPVTTGDRLSTEADGRAEVRIGSTVLHLGANTEVEVQRLDDDRVDLHLLNGTVAAHLRTREAADEFGLSTDEGRFAAEGVGQYRFDRADGTSSVTASSGRARYEADGTALTVQAGQRVEFWKDRGVPQYSITEPRRDDFSNWVAAENSRDQRSVSSRYVSPEMTGVEDLDRYGRWEPQTEYGAVWIPRTVVAGWAPYRMGHWAWINPWGWTWVDDAPWGFAPFHYGRWVWYRDAWCWAPGRYVQRPVYAPALVAWVGRPGVSVSVRVGSAPTVGWFPLGPREVFVPGYRVSPRYVQNVNVTHVTNITNVTTIVNNPGQVVANTRYVHRDMQRAVTVVPSQVVERRQPVAPAFRPVDQRTWREIRNERPRADAPVVAPPRFEAGSPRQVVDPRVSRPGAPRPGPGRDAEAGGPRAPAVISTPRQPERDVRVPERDARGPDRDPRDGRDARDGRDGRGGRDGRDGREAPVVRPSPNPPAQPGFIGRPGVEAPPRVTQPAPQPQPPQMQPAPQRPQQPGFSAPHRDVERVAPPRDDRPRDDRSRDDRSPRDDRRRTEAPPPRMQAPQPQPQPQPQPPVRQAPPPQMAPAQPPQVMRPQVQPPPRDAFIPRVREEPRERPDRGGNGGERPERGERSR</sequence>
<keyword evidence="3" id="KW-1185">Reference proteome</keyword>
<reference evidence="2 3" key="1">
    <citation type="submission" date="2023-10" db="EMBL/GenBank/DDBJ databases">
        <title>Bacteria for the degradation of biodegradable plastic PBAT(Polybutylene adipate terephthalate).</title>
        <authorList>
            <person name="Weon H.-Y."/>
            <person name="Yeon J."/>
        </authorList>
    </citation>
    <scope>NUCLEOTIDE SEQUENCE [LARGE SCALE GENOMIC DNA]</scope>
    <source>
        <strain evidence="2 3">SBD 7-3</strain>
    </source>
</reference>
<feature type="compositionally biased region" description="Pro residues" evidence="1">
    <location>
        <begin position="569"/>
        <end position="584"/>
    </location>
</feature>
<feature type="compositionally biased region" description="Basic and acidic residues" evidence="1">
    <location>
        <begin position="679"/>
        <end position="705"/>
    </location>
</feature>
<name>A0ABZ0D732_9BURK</name>
<feature type="compositionally biased region" description="Basic and acidic residues" evidence="1">
    <location>
        <begin position="592"/>
        <end position="626"/>
    </location>
</feature>